<dbReference type="Proteomes" id="UP000236000">
    <property type="component" value="Unassembled WGS sequence"/>
</dbReference>
<keyword evidence="11 13" id="KW-0443">Lipid metabolism</keyword>
<comment type="catalytic activity">
    <reaction evidence="13">
        <text>a lipid A disaccharide + ATP = a lipid IVA + ADP + H(+)</text>
        <dbReference type="Rhea" id="RHEA:67840"/>
        <dbReference type="ChEBI" id="CHEBI:15378"/>
        <dbReference type="ChEBI" id="CHEBI:30616"/>
        <dbReference type="ChEBI" id="CHEBI:176343"/>
        <dbReference type="ChEBI" id="CHEBI:176425"/>
        <dbReference type="ChEBI" id="CHEBI:456216"/>
        <dbReference type="EC" id="2.7.1.130"/>
    </reaction>
</comment>
<dbReference type="InterPro" id="IPR027417">
    <property type="entry name" value="P-loop_NTPase"/>
</dbReference>
<dbReference type="NCBIfam" id="TIGR00682">
    <property type="entry name" value="lpxK"/>
    <property type="match status" value="1"/>
</dbReference>
<evidence type="ECO:0000256" key="3">
    <source>
        <dbReference type="ARBA" id="ARBA00012071"/>
    </source>
</evidence>
<evidence type="ECO:0000256" key="13">
    <source>
        <dbReference type="HAMAP-Rule" id="MF_00409"/>
    </source>
</evidence>
<dbReference type="EC" id="2.7.1.130" evidence="3 13"/>
<dbReference type="EMBL" id="PJKA01000006">
    <property type="protein sequence ID" value="PNC18776.1"/>
    <property type="molecule type" value="Genomic_DNA"/>
</dbReference>
<evidence type="ECO:0000256" key="11">
    <source>
        <dbReference type="ARBA" id="ARBA00023098"/>
    </source>
</evidence>
<dbReference type="SUPFAM" id="SSF52540">
    <property type="entry name" value="P-loop containing nucleoside triphosphate hydrolases"/>
    <property type="match status" value="1"/>
</dbReference>
<accession>A0A2N8HES7</accession>
<comment type="similarity">
    <text evidence="13">Belongs to the LpxK family.</text>
</comment>
<evidence type="ECO:0000256" key="12">
    <source>
        <dbReference type="ARBA" id="ARBA00029757"/>
    </source>
</evidence>
<dbReference type="UniPathway" id="UPA00359">
    <property type="reaction ID" value="UER00482"/>
</dbReference>
<dbReference type="GO" id="GO:0009029">
    <property type="term" value="F:lipid-A 4'-kinase activity"/>
    <property type="evidence" value="ECO:0007669"/>
    <property type="project" value="UniProtKB-UniRule"/>
</dbReference>
<evidence type="ECO:0000313" key="14">
    <source>
        <dbReference type="EMBL" id="PNC18776.1"/>
    </source>
</evidence>
<comment type="pathway">
    <text evidence="2 13">Glycolipid biosynthesis; lipid IV(A) biosynthesis; lipid IV(A) from (3R)-3-hydroxytetradecanoyl-[acyl-carrier-protein] and UDP-N-acetyl-alpha-D-glucosamine: step 6/6.</text>
</comment>
<dbReference type="HAMAP" id="MF_00409">
    <property type="entry name" value="LpxK"/>
    <property type="match status" value="1"/>
</dbReference>
<reference evidence="14 15" key="1">
    <citation type="journal article" date="2017" name="BMC Genomics">
        <title>Genome sequencing of 39 Akkermansia muciniphila isolates reveals its population structure, genomic and functional diverisity, and global distribution in mammalian gut microbiotas.</title>
        <authorList>
            <person name="Guo X."/>
            <person name="Li S."/>
            <person name="Zhang J."/>
            <person name="Wu F."/>
            <person name="Li X."/>
            <person name="Wu D."/>
            <person name="Zhang M."/>
            <person name="Ou Z."/>
            <person name="Jie Z."/>
            <person name="Yan Q."/>
            <person name="Li P."/>
            <person name="Yi J."/>
            <person name="Peng Y."/>
        </authorList>
    </citation>
    <scope>NUCLEOTIDE SEQUENCE [LARGE SCALE GENOMIC DNA]</scope>
    <source>
        <strain evidence="14 15">GP24</strain>
    </source>
</reference>
<comment type="function">
    <text evidence="1 13">Transfers the gamma-phosphate of ATP to the 4'-position of a tetraacyldisaccharide 1-phosphate intermediate (termed DS-1-P) to form tetraacyldisaccharide 1,4'-bis-phosphate (lipid IVA).</text>
</comment>
<comment type="caution">
    <text evidence="14">The sequence shown here is derived from an EMBL/GenBank/DDBJ whole genome shotgun (WGS) entry which is preliminary data.</text>
</comment>
<dbReference type="AlphaFoldDB" id="A0A2N8HES7"/>
<keyword evidence="10 13" id="KW-0067">ATP-binding</keyword>
<name>A0A2N8HES7_9BACT</name>
<evidence type="ECO:0000256" key="8">
    <source>
        <dbReference type="ARBA" id="ARBA00022741"/>
    </source>
</evidence>
<evidence type="ECO:0000256" key="9">
    <source>
        <dbReference type="ARBA" id="ARBA00022777"/>
    </source>
</evidence>
<dbReference type="GO" id="GO:0005524">
    <property type="term" value="F:ATP binding"/>
    <property type="evidence" value="ECO:0007669"/>
    <property type="project" value="UniProtKB-UniRule"/>
</dbReference>
<keyword evidence="6 13" id="KW-0441">Lipid A biosynthesis</keyword>
<proteinExistence type="inferred from homology"/>
<keyword evidence="8 13" id="KW-0547">Nucleotide-binding</keyword>
<dbReference type="Pfam" id="PF02606">
    <property type="entry name" value="LpxK"/>
    <property type="match status" value="1"/>
</dbReference>
<evidence type="ECO:0000256" key="6">
    <source>
        <dbReference type="ARBA" id="ARBA00022556"/>
    </source>
</evidence>
<evidence type="ECO:0000256" key="4">
    <source>
        <dbReference type="ARBA" id="ARBA00016436"/>
    </source>
</evidence>
<evidence type="ECO:0000313" key="15">
    <source>
        <dbReference type="Proteomes" id="UP000236000"/>
    </source>
</evidence>
<keyword evidence="9 13" id="KW-0418">Kinase</keyword>
<evidence type="ECO:0000256" key="1">
    <source>
        <dbReference type="ARBA" id="ARBA00002274"/>
    </source>
</evidence>
<dbReference type="PANTHER" id="PTHR42724">
    <property type="entry name" value="TETRAACYLDISACCHARIDE 4'-KINASE"/>
    <property type="match status" value="1"/>
</dbReference>
<dbReference type="RefSeq" id="WP_102712411.1">
    <property type="nucleotide sequence ID" value="NZ_CABMLK010000003.1"/>
</dbReference>
<evidence type="ECO:0000256" key="10">
    <source>
        <dbReference type="ARBA" id="ARBA00022840"/>
    </source>
</evidence>
<keyword evidence="7 13" id="KW-0808">Transferase</keyword>
<dbReference type="GO" id="GO:0009244">
    <property type="term" value="P:lipopolysaccharide core region biosynthetic process"/>
    <property type="evidence" value="ECO:0007669"/>
    <property type="project" value="TreeGrafter"/>
</dbReference>
<gene>
    <name evidence="13 14" type="primary">lpxK</name>
    <name evidence="14" type="ORF">CXU22_02980</name>
</gene>
<sequence>MKSRSEEFEEWGTEVIFGRAKGFRATMMRMVLRGASWLFRLVVLARLYLFHSSIARQARLGTLVVSVGNITVGGTGKTPVVELLARTLTQRGRKVAILTRGYKSADLDEPQEWKDEHGGRVEQLPKIASDGKTRYLGPLHSGDEPFMLAKNLDGVAVLVDKNRIKSGIFAIEHLGCDTLLLDDGMQYLKLAHELDIVLVDCGAPFGTGAMLPRGTLREPRGSLARASYIILTKCGGKPQDELIAAIRKYNPVADIIVSDHGPKYLENVFTGERLPLEALRGKWVACLSGIARPESFEDSLRSLGANVEICRRFPDHHWFEQSELQEFYDRCADRAMDMIVTTEKDAVRLEKPEEDPEVPIYFLRIEVEIYEGREAWERCVDRICGISAPRPRDEWAPSSSF</sequence>
<dbReference type="InterPro" id="IPR003758">
    <property type="entry name" value="LpxK"/>
</dbReference>
<evidence type="ECO:0000256" key="5">
    <source>
        <dbReference type="ARBA" id="ARBA00022516"/>
    </source>
</evidence>
<dbReference type="GO" id="GO:0005886">
    <property type="term" value="C:plasma membrane"/>
    <property type="evidence" value="ECO:0007669"/>
    <property type="project" value="TreeGrafter"/>
</dbReference>
<evidence type="ECO:0000256" key="7">
    <source>
        <dbReference type="ARBA" id="ARBA00022679"/>
    </source>
</evidence>
<evidence type="ECO:0000256" key="2">
    <source>
        <dbReference type="ARBA" id="ARBA00004870"/>
    </source>
</evidence>
<dbReference type="OrthoDB" id="9789797at2"/>
<feature type="binding site" evidence="13">
    <location>
        <begin position="71"/>
        <end position="78"/>
    </location>
    <ligand>
        <name>ATP</name>
        <dbReference type="ChEBI" id="CHEBI:30616"/>
    </ligand>
</feature>
<keyword evidence="5 13" id="KW-0444">Lipid biosynthesis</keyword>
<dbReference type="PANTHER" id="PTHR42724:SF1">
    <property type="entry name" value="TETRAACYLDISACCHARIDE 4'-KINASE, MITOCHONDRIAL-RELATED"/>
    <property type="match status" value="1"/>
</dbReference>
<dbReference type="GO" id="GO:0009245">
    <property type="term" value="P:lipid A biosynthetic process"/>
    <property type="evidence" value="ECO:0007669"/>
    <property type="project" value="UniProtKB-UniRule"/>
</dbReference>
<organism evidence="14 15">
    <name type="scientific">Akkermansia muciniphila</name>
    <dbReference type="NCBI Taxonomy" id="239935"/>
    <lineage>
        <taxon>Bacteria</taxon>
        <taxon>Pseudomonadati</taxon>
        <taxon>Verrucomicrobiota</taxon>
        <taxon>Verrucomicrobiia</taxon>
        <taxon>Verrucomicrobiales</taxon>
        <taxon>Akkermansiaceae</taxon>
        <taxon>Akkermansia</taxon>
    </lineage>
</organism>
<protein>
    <recommendedName>
        <fullName evidence="4 13">Tetraacyldisaccharide 4'-kinase</fullName>
        <ecNumber evidence="3 13">2.7.1.130</ecNumber>
    </recommendedName>
    <alternativeName>
        <fullName evidence="12 13">Lipid A 4'-kinase</fullName>
    </alternativeName>
</protein>